<name>A0AA88DU14_FICCA</name>
<accession>A0AA88DU14</accession>
<dbReference type="EMBL" id="BTGU01000109">
    <property type="protein sequence ID" value="GMN61300.1"/>
    <property type="molecule type" value="Genomic_DNA"/>
</dbReference>
<protein>
    <submittedName>
        <fullName evidence="2">Uncharacterized protein</fullName>
    </submittedName>
</protein>
<comment type="caution">
    <text evidence="2">The sequence shown here is derived from an EMBL/GenBank/DDBJ whole genome shotgun (WGS) entry which is preliminary data.</text>
</comment>
<gene>
    <name evidence="2" type="ORF">TIFTF001_030397</name>
</gene>
<sequence length="65" mass="7562">MCQRNAANGRRGKEERAARGRSGRGSENKGFLRKTYDWRLIARIVCVHADGSGWSRLDWFYCLRD</sequence>
<evidence type="ECO:0000313" key="2">
    <source>
        <dbReference type="EMBL" id="GMN61300.1"/>
    </source>
</evidence>
<keyword evidence="3" id="KW-1185">Reference proteome</keyword>
<dbReference type="Proteomes" id="UP001187192">
    <property type="component" value="Unassembled WGS sequence"/>
</dbReference>
<dbReference type="AlphaFoldDB" id="A0AA88DU14"/>
<evidence type="ECO:0000256" key="1">
    <source>
        <dbReference type="SAM" id="MobiDB-lite"/>
    </source>
</evidence>
<reference evidence="2" key="1">
    <citation type="submission" date="2023-07" db="EMBL/GenBank/DDBJ databases">
        <title>draft genome sequence of fig (Ficus carica).</title>
        <authorList>
            <person name="Takahashi T."/>
            <person name="Nishimura K."/>
        </authorList>
    </citation>
    <scope>NUCLEOTIDE SEQUENCE</scope>
</reference>
<feature type="region of interest" description="Disordered" evidence="1">
    <location>
        <begin position="1"/>
        <end position="29"/>
    </location>
</feature>
<evidence type="ECO:0000313" key="3">
    <source>
        <dbReference type="Proteomes" id="UP001187192"/>
    </source>
</evidence>
<proteinExistence type="predicted"/>
<organism evidence="2 3">
    <name type="scientific">Ficus carica</name>
    <name type="common">Common fig</name>
    <dbReference type="NCBI Taxonomy" id="3494"/>
    <lineage>
        <taxon>Eukaryota</taxon>
        <taxon>Viridiplantae</taxon>
        <taxon>Streptophyta</taxon>
        <taxon>Embryophyta</taxon>
        <taxon>Tracheophyta</taxon>
        <taxon>Spermatophyta</taxon>
        <taxon>Magnoliopsida</taxon>
        <taxon>eudicotyledons</taxon>
        <taxon>Gunneridae</taxon>
        <taxon>Pentapetalae</taxon>
        <taxon>rosids</taxon>
        <taxon>fabids</taxon>
        <taxon>Rosales</taxon>
        <taxon>Moraceae</taxon>
        <taxon>Ficeae</taxon>
        <taxon>Ficus</taxon>
    </lineage>
</organism>
<dbReference type="Gramene" id="FCD_00035545-RA">
    <property type="protein sequence ID" value="FCD_00035545-RA:cds"/>
    <property type="gene ID" value="FCD_00035545"/>
</dbReference>